<dbReference type="Gene3D" id="3.40.50.1000">
    <property type="entry name" value="HAD superfamily/HAD-like"/>
    <property type="match status" value="1"/>
</dbReference>
<dbReference type="OrthoDB" id="9776368at2"/>
<gene>
    <name evidence="1" type="ORF">CCO02nite_10490</name>
</gene>
<dbReference type="SUPFAM" id="SSF56784">
    <property type="entry name" value="HAD-like"/>
    <property type="match status" value="1"/>
</dbReference>
<dbReference type="GO" id="GO:0005829">
    <property type="term" value="C:cytosol"/>
    <property type="evidence" value="ECO:0007669"/>
    <property type="project" value="TreeGrafter"/>
</dbReference>
<keyword evidence="2" id="KW-1185">Reference proteome</keyword>
<protein>
    <submittedName>
        <fullName evidence="1">5'-nucleotidase</fullName>
    </submittedName>
</protein>
<dbReference type="PANTHER" id="PTHR43434">
    <property type="entry name" value="PHOSPHOGLYCOLATE PHOSPHATASE"/>
    <property type="match status" value="1"/>
</dbReference>
<dbReference type="Gene3D" id="1.10.150.240">
    <property type="entry name" value="Putative phosphatase, domain 2"/>
    <property type="match status" value="1"/>
</dbReference>
<dbReference type="SFLD" id="SFLDS00003">
    <property type="entry name" value="Haloacid_Dehalogenase"/>
    <property type="match status" value="1"/>
</dbReference>
<reference evidence="1 2" key="1">
    <citation type="submission" date="2019-07" db="EMBL/GenBank/DDBJ databases">
        <title>Whole genome shotgun sequence of Cellulomonas composti NBRC 100758.</title>
        <authorList>
            <person name="Hosoyama A."/>
            <person name="Uohara A."/>
            <person name="Ohji S."/>
            <person name="Ichikawa N."/>
        </authorList>
    </citation>
    <scope>NUCLEOTIDE SEQUENCE [LARGE SCALE GENOMIC DNA]</scope>
    <source>
        <strain evidence="1 2">NBRC 100758</strain>
    </source>
</reference>
<dbReference type="GO" id="GO:0004713">
    <property type="term" value="F:protein tyrosine kinase activity"/>
    <property type="evidence" value="ECO:0007669"/>
    <property type="project" value="TreeGrafter"/>
</dbReference>
<dbReference type="InterPro" id="IPR041492">
    <property type="entry name" value="HAD_2"/>
</dbReference>
<dbReference type="Proteomes" id="UP000321720">
    <property type="component" value="Unassembled WGS sequence"/>
</dbReference>
<dbReference type="SFLD" id="SFLDG01129">
    <property type="entry name" value="C1.5:_HAD__Beta-PGM__Phosphata"/>
    <property type="match status" value="1"/>
</dbReference>
<name>A0A511J8R9_9CELL</name>
<dbReference type="InterPro" id="IPR036412">
    <property type="entry name" value="HAD-like_sf"/>
</dbReference>
<evidence type="ECO:0000313" key="2">
    <source>
        <dbReference type="Proteomes" id="UP000321720"/>
    </source>
</evidence>
<dbReference type="AlphaFoldDB" id="A0A511J8R9"/>
<comment type="caution">
    <text evidence="1">The sequence shown here is derived from an EMBL/GenBank/DDBJ whole genome shotgun (WGS) entry which is preliminary data.</text>
</comment>
<dbReference type="InterPro" id="IPR023198">
    <property type="entry name" value="PGP-like_dom2"/>
</dbReference>
<dbReference type="InterPro" id="IPR050155">
    <property type="entry name" value="HAD-like_hydrolase_sf"/>
</dbReference>
<dbReference type="PANTHER" id="PTHR43434:SF20">
    <property type="entry name" value="5'-NUCLEOTIDASE"/>
    <property type="match status" value="1"/>
</dbReference>
<dbReference type="RefSeq" id="WP_146841998.1">
    <property type="nucleotide sequence ID" value="NZ_BJWG01000003.1"/>
</dbReference>
<dbReference type="Pfam" id="PF13419">
    <property type="entry name" value="HAD_2"/>
    <property type="match status" value="1"/>
</dbReference>
<proteinExistence type="predicted"/>
<dbReference type="EMBL" id="BJWG01000003">
    <property type="protein sequence ID" value="GEL94391.1"/>
    <property type="molecule type" value="Genomic_DNA"/>
</dbReference>
<accession>A0A511J8R9</accession>
<dbReference type="InterPro" id="IPR023214">
    <property type="entry name" value="HAD_sf"/>
</dbReference>
<organism evidence="1 2">
    <name type="scientific">Cellulomonas composti</name>
    <dbReference type="NCBI Taxonomy" id="266130"/>
    <lineage>
        <taxon>Bacteria</taxon>
        <taxon>Bacillati</taxon>
        <taxon>Actinomycetota</taxon>
        <taxon>Actinomycetes</taxon>
        <taxon>Micrococcales</taxon>
        <taxon>Cellulomonadaceae</taxon>
        <taxon>Cellulomonas</taxon>
    </lineage>
</organism>
<evidence type="ECO:0000313" key="1">
    <source>
        <dbReference type="EMBL" id="GEL94391.1"/>
    </source>
</evidence>
<sequence length="221" mass="22823">MTPLVLLDLDGTLIDSSEGILGSLRAGFTAAGLRVPPPDVLRTFIGPPIHDSMRRAGVPEPLVETVVTGYRTEFAARGMYEAALYDGVREALGGLRSAGLRLAVATAKPEVFAVPICAHLGLTPLLEGIVGAPLEEGTTKGDIIRRAAADHPGAALMVGDREHDVEGAIENGLASIGVRWGFAGPGELEAAGATRIVESPGALVATVLELLGPVEPERPTA</sequence>